<protein>
    <submittedName>
        <fullName evidence="2">Uncharacterized protein</fullName>
    </submittedName>
</protein>
<accession>A0AAV7MXE7</accession>
<dbReference type="EMBL" id="JANPWB010000013">
    <property type="protein sequence ID" value="KAJ1105035.1"/>
    <property type="molecule type" value="Genomic_DNA"/>
</dbReference>
<organism evidence="2 3">
    <name type="scientific">Pleurodeles waltl</name>
    <name type="common">Iberian ribbed newt</name>
    <dbReference type="NCBI Taxonomy" id="8319"/>
    <lineage>
        <taxon>Eukaryota</taxon>
        <taxon>Metazoa</taxon>
        <taxon>Chordata</taxon>
        <taxon>Craniata</taxon>
        <taxon>Vertebrata</taxon>
        <taxon>Euteleostomi</taxon>
        <taxon>Amphibia</taxon>
        <taxon>Batrachia</taxon>
        <taxon>Caudata</taxon>
        <taxon>Salamandroidea</taxon>
        <taxon>Salamandridae</taxon>
        <taxon>Pleurodelinae</taxon>
        <taxon>Pleurodeles</taxon>
    </lineage>
</organism>
<evidence type="ECO:0000313" key="3">
    <source>
        <dbReference type="Proteomes" id="UP001066276"/>
    </source>
</evidence>
<feature type="region of interest" description="Disordered" evidence="1">
    <location>
        <begin position="35"/>
        <end position="79"/>
    </location>
</feature>
<comment type="caution">
    <text evidence="2">The sequence shown here is derived from an EMBL/GenBank/DDBJ whole genome shotgun (WGS) entry which is preliminary data.</text>
</comment>
<gene>
    <name evidence="2" type="ORF">NDU88_002443</name>
</gene>
<dbReference type="AlphaFoldDB" id="A0AAV7MXE7"/>
<feature type="compositionally biased region" description="Basic and acidic residues" evidence="1">
    <location>
        <begin position="70"/>
        <end position="79"/>
    </location>
</feature>
<evidence type="ECO:0000256" key="1">
    <source>
        <dbReference type="SAM" id="MobiDB-lite"/>
    </source>
</evidence>
<proteinExistence type="predicted"/>
<sequence length="79" mass="8629">MPRGYFHYLLLRPGSIFLSPRNDEWPDGGGIFKSLDFLPGGRQPDPRSKTTRKGPTAMVMETSTPGPSHGGDEQEAAGR</sequence>
<keyword evidence="3" id="KW-1185">Reference proteome</keyword>
<reference evidence="2" key="1">
    <citation type="journal article" date="2022" name="bioRxiv">
        <title>Sequencing and chromosome-scale assembly of the giantPleurodeles waltlgenome.</title>
        <authorList>
            <person name="Brown T."/>
            <person name="Elewa A."/>
            <person name="Iarovenko S."/>
            <person name="Subramanian E."/>
            <person name="Araus A.J."/>
            <person name="Petzold A."/>
            <person name="Susuki M."/>
            <person name="Suzuki K.-i.T."/>
            <person name="Hayashi T."/>
            <person name="Toyoda A."/>
            <person name="Oliveira C."/>
            <person name="Osipova E."/>
            <person name="Leigh N.D."/>
            <person name="Simon A."/>
            <person name="Yun M.H."/>
        </authorList>
    </citation>
    <scope>NUCLEOTIDE SEQUENCE</scope>
    <source>
        <strain evidence="2">20211129_DDA</strain>
        <tissue evidence="2">Liver</tissue>
    </source>
</reference>
<dbReference type="Proteomes" id="UP001066276">
    <property type="component" value="Chromosome 9"/>
</dbReference>
<name>A0AAV7MXE7_PLEWA</name>
<evidence type="ECO:0000313" key="2">
    <source>
        <dbReference type="EMBL" id="KAJ1105035.1"/>
    </source>
</evidence>